<dbReference type="EMBL" id="CM037618">
    <property type="protein sequence ID" value="KAH8000428.1"/>
    <property type="molecule type" value="Genomic_DNA"/>
</dbReference>
<comment type="caution">
    <text evidence="1">The sequence shown here is derived from an EMBL/GenBank/DDBJ whole genome shotgun (WGS) entry which is preliminary data.</text>
</comment>
<proteinExistence type="predicted"/>
<accession>A0ACB8F5A3</accession>
<sequence length="307" mass="33339">MAKQTYQANLQFLWVSCIVQAVILQTIDTLTLKNVGIPSTVTPYEATNYTISNSSGMPTMSGQEAGNKTTLYNADTNITAIGTTTSFPSSLSPFAQTTNSSHTEASHPSEITAETITEVTDFPTESFISYSTHQTPGKDSEVTTLATAQKESAQPSSTGSLSSSNVLYAVSVSQLSAARAHLKDSEIILTAAFALILTLTILGLLVYILNKHRMQRAQYSHHQLHDTSFDTVDRYATPDDTLVISGGLYDAPRMYNSSMTAHEDEELQAHPFPFSDQPGQFRLEFFGEKGNSISLSYETLQVPPGSL</sequence>
<reference evidence="1" key="1">
    <citation type="submission" date="2021-08" db="EMBL/GenBank/DDBJ databases">
        <title>The first chromosome-level gecko genome reveals the dynamic sex chromosomes of Neotropical dwarf geckos (Sphaerodactylidae: Sphaerodactylus).</title>
        <authorList>
            <person name="Pinto B.J."/>
            <person name="Keating S.E."/>
            <person name="Gamble T."/>
        </authorList>
    </citation>
    <scope>NUCLEOTIDE SEQUENCE</scope>
    <source>
        <strain evidence="1">TG3544</strain>
    </source>
</reference>
<keyword evidence="2" id="KW-1185">Reference proteome</keyword>
<gene>
    <name evidence="1" type="ORF">K3G42_025388</name>
</gene>
<evidence type="ECO:0000313" key="1">
    <source>
        <dbReference type="EMBL" id="KAH8000428.1"/>
    </source>
</evidence>
<name>A0ACB8F5A3_9SAUR</name>
<protein>
    <submittedName>
        <fullName evidence="1">Uncharacterized protein</fullName>
    </submittedName>
</protein>
<organism evidence="1 2">
    <name type="scientific">Sphaerodactylus townsendi</name>
    <dbReference type="NCBI Taxonomy" id="933632"/>
    <lineage>
        <taxon>Eukaryota</taxon>
        <taxon>Metazoa</taxon>
        <taxon>Chordata</taxon>
        <taxon>Craniata</taxon>
        <taxon>Vertebrata</taxon>
        <taxon>Euteleostomi</taxon>
        <taxon>Lepidosauria</taxon>
        <taxon>Squamata</taxon>
        <taxon>Bifurcata</taxon>
        <taxon>Gekkota</taxon>
        <taxon>Sphaerodactylidae</taxon>
        <taxon>Sphaerodactylus</taxon>
    </lineage>
</organism>
<dbReference type="Proteomes" id="UP000827872">
    <property type="component" value="Linkage Group LG05"/>
</dbReference>
<evidence type="ECO:0000313" key="2">
    <source>
        <dbReference type="Proteomes" id="UP000827872"/>
    </source>
</evidence>